<dbReference type="Pfam" id="PF08142">
    <property type="entry name" value="AARP2CN"/>
    <property type="match status" value="1"/>
</dbReference>
<proteinExistence type="inferred from homology"/>
<evidence type="ECO:0000256" key="2">
    <source>
        <dbReference type="ARBA" id="ARBA00022517"/>
    </source>
</evidence>
<evidence type="ECO:0000256" key="1">
    <source>
        <dbReference type="ARBA" id="ARBA00004604"/>
    </source>
</evidence>
<comment type="caution">
    <text evidence="13">The sequence shown here is derived from an EMBL/GenBank/DDBJ whole genome shotgun (WGS) entry which is preliminary data.</text>
</comment>
<feature type="region of interest" description="Disordered" evidence="11">
    <location>
        <begin position="417"/>
        <end position="443"/>
    </location>
</feature>
<feature type="region of interest" description="Disordered" evidence="11">
    <location>
        <begin position="1"/>
        <end position="33"/>
    </location>
</feature>
<dbReference type="Gene3D" id="3.40.50.300">
    <property type="entry name" value="P-loop containing nucleotide triphosphate hydrolases"/>
    <property type="match status" value="1"/>
</dbReference>
<dbReference type="SMART" id="SM01362">
    <property type="entry name" value="DUF663"/>
    <property type="match status" value="1"/>
</dbReference>
<comment type="similarity">
    <text evidence="10">Belongs to the TRAFAC class translation factor GTPase superfamily. Bms1-like GTPase family. BMS1 subfamily.</text>
</comment>
<feature type="compositionally biased region" description="Acidic residues" evidence="11">
    <location>
        <begin position="421"/>
        <end position="431"/>
    </location>
</feature>
<accession>A0A1B7TC07</accession>
<evidence type="ECO:0000313" key="13">
    <source>
        <dbReference type="EMBL" id="OBA26276.1"/>
    </source>
</evidence>
<dbReference type="GO" id="GO:0005524">
    <property type="term" value="F:ATP binding"/>
    <property type="evidence" value="ECO:0007669"/>
    <property type="project" value="UniProtKB-KW"/>
</dbReference>
<name>A0A1B7TC07_9ASCO</name>
<keyword evidence="4" id="KW-0547">Nucleotide-binding</keyword>
<feature type="region of interest" description="Disordered" evidence="11">
    <location>
        <begin position="693"/>
        <end position="772"/>
    </location>
</feature>
<feature type="compositionally biased region" description="Acidic residues" evidence="11">
    <location>
        <begin position="711"/>
        <end position="727"/>
    </location>
</feature>
<dbReference type="GO" id="GO:0030686">
    <property type="term" value="C:90S preribosome"/>
    <property type="evidence" value="ECO:0007669"/>
    <property type="project" value="TreeGrafter"/>
</dbReference>
<dbReference type="GO" id="GO:0034511">
    <property type="term" value="F:U3 snoRNA binding"/>
    <property type="evidence" value="ECO:0007669"/>
    <property type="project" value="TreeGrafter"/>
</dbReference>
<evidence type="ECO:0000256" key="5">
    <source>
        <dbReference type="ARBA" id="ARBA00022801"/>
    </source>
</evidence>
<feature type="compositionally biased region" description="Low complexity" evidence="11">
    <location>
        <begin position="1214"/>
        <end position="1223"/>
    </location>
</feature>
<feature type="domain" description="Bms1-type G" evidence="12">
    <location>
        <begin position="87"/>
        <end position="253"/>
    </location>
</feature>
<evidence type="ECO:0000313" key="14">
    <source>
        <dbReference type="Proteomes" id="UP000092321"/>
    </source>
</evidence>
<feature type="region of interest" description="Disordered" evidence="11">
    <location>
        <begin position="497"/>
        <end position="519"/>
    </location>
</feature>
<dbReference type="InterPro" id="IPR007034">
    <property type="entry name" value="BMS1_TSR1_C"/>
</dbReference>
<evidence type="ECO:0000256" key="3">
    <source>
        <dbReference type="ARBA" id="ARBA00022553"/>
    </source>
</evidence>
<dbReference type="SMART" id="SM00785">
    <property type="entry name" value="AARP2CN"/>
    <property type="match status" value="1"/>
</dbReference>
<dbReference type="GO" id="GO:0005525">
    <property type="term" value="F:GTP binding"/>
    <property type="evidence" value="ECO:0007669"/>
    <property type="project" value="UniProtKB-KW"/>
</dbReference>
<keyword evidence="3" id="KW-0597">Phosphoprotein</keyword>
<dbReference type="EMBL" id="LXPE01000020">
    <property type="protein sequence ID" value="OBA26276.1"/>
    <property type="molecule type" value="Genomic_DNA"/>
</dbReference>
<keyword evidence="6" id="KW-0067">ATP-binding</keyword>
<dbReference type="GO" id="GO:0000479">
    <property type="term" value="P:endonucleolytic cleavage of tricistronic rRNA transcript (SSU-rRNA, 5.8S rRNA, LSU-rRNA)"/>
    <property type="evidence" value="ECO:0007669"/>
    <property type="project" value="TreeGrafter"/>
</dbReference>
<dbReference type="InterPro" id="IPR012948">
    <property type="entry name" value="AARP2CN"/>
</dbReference>
<dbReference type="GO" id="GO:0005654">
    <property type="term" value="C:nucleoplasm"/>
    <property type="evidence" value="ECO:0007669"/>
    <property type="project" value="UniProtKB-ARBA"/>
</dbReference>
<keyword evidence="14" id="KW-1185">Reference proteome</keyword>
<feature type="compositionally biased region" description="Basic and acidic residues" evidence="11">
    <location>
        <begin position="728"/>
        <end position="748"/>
    </location>
</feature>
<dbReference type="Pfam" id="PF04950">
    <property type="entry name" value="RIBIOP_C"/>
    <property type="match status" value="1"/>
</dbReference>
<dbReference type="GO" id="GO:0032040">
    <property type="term" value="C:small-subunit processome"/>
    <property type="evidence" value="ECO:0007669"/>
    <property type="project" value="UniProtKB-ARBA"/>
</dbReference>
<keyword evidence="2" id="KW-0690">Ribosome biogenesis</keyword>
<protein>
    <submittedName>
        <fullName evidence="13">DUF663-domain-containing protein</fullName>
    </submittedName>
</protein>
<dbReference type="CDD" id="cd01882">
    <property type="entry name" value="BMS1"/>
    <property type="match status" value="1"/>
</dbReference>
<dbReference type="InterPro" id="IPR037875">
    <property type="entry name" value="Bms1_N"/>
</dbReference>
<comment type="catalytic activity">
    <reaction evidence="9">
        <text>GTP + H2O = GDP + phosphate + H(+)</text>
        <dbReference type="Rhea" id="RHEA:19669"/>
        <dbReference type="ChEBI" id="CHEBI:15377"/>
        <dbReference type="ChEBI" id="CHEBI:15378"/>
        <dbReference type="ChEBI" id="CHEBI:37565"/>
        <dbReference type="ChEBI" id="CHEBI:43474"/>
        <dbReference type="ChEBI" id="CHEBI:58189"/>
    </reaction>
    <physiologicalReaction direction="left-to-right" evidence="9">
        <dbReference type="Rhea" id="RHEA:19670"/>
    </physiologicalReaction>
</comment>
<dbReference type="PROSITE" id="PS51714">
    <property type="entry name" value="G_BMS1"/>
    <property type="match status" value="1"/>
</dbReference>
<keyword evidence="8" id="KW-0539">Nucleus</keyword>
<gene>
    <name evidence="13" type="ORF">HANVADRAFT_2921</name>
</gene>
<feature type="region of interest" description="Disordered" evidence="11">
    <location>
        <begin position="1188"/>
        <end position="1233"/>
    </location>
</feature>
<reference evidence="14" key="1">
    <citation type="journal article" date="2016" name="Proc. Natl. Acad. Sci. U.S.A.">
        <title>Comparative genomics of biotechnologically important yeasts.</title>
        <authorList>
            <person name="Riley R."/>
            <person name="Haridas S."/>
            <person name="Wolfe K.H."/>
            <person name="Lopes M.R."/>
            <person name="Hittinger C.T."/>
            <person name="Goeker M."/>
            <person name="Salamov A.A."/>
            <person name="Wisecaver J.H."/>
            <person name="Long T.M."/>
            <person name="Calvey C.H."/>
            <person name="Aerts A.L."/>
            <person name="Barry K.W."/>
            <person name="Choi C."/>
            <person name="Clum A."/>
            <person name="Coughlan A.Y."/>
            <person name="Deshpande S."/>
            <person name="Douglass A.P."/>
            <person name="Hanson S.J."/>
            <person name="Klenk H.-P."/>
            <person name="LaButti K.M."/>
            <person name="Lapidus A."/>
            <person name="Lindquist E.A."/>
            <person name="Lipzen A.M."/>
            <person name="Meier-Kolthoff J.P."/>
            <person name="Ohm R.A."/>
            <person name="Otillar R.P."/>
            <person name="Pangilinan J.L."/>
            <person name="Peng Y."/>
            <person name="Rokas A."/>
            <person name="Rosa C.A."/>
            <person name="Scheuner C."/>
            <person name="Sibirny A.A."/>
            <person name="Slot J.C."/>
            <person name="Stielow J.B."/>
            <person name="Sun H."/>
            <person name="Kurtzman C.P."/>
            <person name="Blackwell M."/>
            <person name="Grigoriev I.V."/>
            <person name="Jeffries T.W."/>
        </authorList>
    </citation>
    <scope>NUCLEOTIDE SEQUENCE [LARGE SCALE GENOMIC DNA]</scope>
    <source>
        <strain evidence="14">NRRL Y-1626</strain>
    </source>
</reference>
<dbReference type="GO" id="GO:0003924">
    <property type="term" value="F:GTPase activity"/>
    <property type="evidence" value="ECO:0007669"/>
    <property type="project" value="TreeGrafter"/>
</dbReference>
<dbReference type="GO" id="GO:0000462">
    <property type="term" value="P:maturation of SSU-rRNA from tricistronic rRNA transcript (SSU-rRNA, 5.8S rRNA, LSU-rRNA)"/>
    <property type="evidence" value="ECO:0007669"/>
    <property type="project" value="TreeGrafter"/>
</dbReference>
<dbReference type="InterPro" id="IPR039761">
    <property type="entry name" value="Bms1/Tsr1"/>
</dbReference>
<dbReference type="Proteomes" id="UP000092321">
    <property type="component" value="Unassembled WGS sequence"/>
</dbReference>
<dbReference type="AlphaFoldDB" id="A0A1B7TC07"/>
<evidence type="ECO:0000256" key="10">
    <source>
        <dbReference type="ARBA" id="ARBA00061391"/>
    </source>
</evidence>
<organism evidence="13 14">
    <name type="scientific">Hanseniaspora valbyensis NRRL Y-1626</name>
    <dbReference type="NCBI Taxonomy" id="766949"/>
    <lineage>
        <taxon>Eukaryota</taxon>
        <taxon>Fungi</taxon>
        <taxon>Dikarya</taxon>
        <taxon>Ascomycota</taxon>
        <taxon>Saccharomycotina</taxon>
        <taxon>Saccharomycetes</taxon>
        <taxon>Saccharomycodales</taxon>
        <taxon>Saccharomycodaceae</taxon>
        <taxon>Hanseniaspora</taxon>
    </lineage>
</organism>
<comment type="subcellular location">
    <subcellularLocation>
        <location evidence="1">Nucleus</location>
        <location evidence="1">Nucleolus</location>
    </subcellularLocation>
</comment>
<feature type="compositionally biased region" description="Basic and acidic residues" evidence="11">
    <location>
        <begin position="1191"/>
        <end position="1203"/>
    </location>
</feature>
<evidence type="ECO:0000256" key="4">
    <source>
        <dbReference type="ARBA" id="ARBA00022741"/>
    </source>
</evidence>
<keyword evidence="5" id="KW-0378">Hydrolase</keyword>
<evidence type="ECO:0000256" key="7">
    <source>
        <dbReference type="ARBA" id="ARBA00023134"/>
    </source>
</evidence>
<evidence type="ECO:0000259" key="12">
    <source>
        <dbReference type="PROSITE" id="PS51714"/>
    </source>
</evidence>
<evidence type="ECO:0000256" key="9">
    <source>
        <dbReference type="ARBA" id="ARBA00049117"/>
    </source>
</evidence>
<feature type="compositionally biased region" description="Basic and acidic residues" evidence="11">
    <location>
        <begin position="758"/>
        <end position="770"/>
    </location>
</feature>
<sequence>MSEQQSNKPHRAASSNGDKLTTKKKLHSQGYNAKAFAVSSSSGALSRKMMHSHEKLQKKMHNPQFTKNDQLASDKANDFKFPEEELEPFVITIMGPRGSGKTMLLKSLVKRFTKKSINEKDLKGPITVIGGKNKKFTFIECPNDINSMIDLSKISDLVLLTIDGNFGFEMETMEFLNMCQINGMPKIIGIVTHLDLFKKKSTIQDQKKKLKHRFWVEVYKGAKLFYLSGIINGRYPDKEILNLSRFIQVMKYRPINWKLQHNYFLVDKFVDLTHPTEIEKSHGSVNRTISMYGYLKGGLNLPNLENCIKMHLCGVGDLTIKNLEKLPDPCPTPSYLAKIDEYEKKVAEREDQNKTKSNITGEIDLDGDASAVAKPKRRKRLQDDQRLVYAPMSNISGVMIDKDAVYIDVYDSKIKKNNNNEETDSEEEEFEEDRKARKQYSSNQILNDEEQILDEGKQLINDMTKDVPQLDELENTGLQLFSSSGAISKDDIVKQQEEEEKEKLKQTTGRKQLRNPKLYQNKTLDDYDYENLDEINVDEDDLDEGDYNDVDDVNEDVYNGDEKLILQTDNELSDSDEEEDQFIKSAKKLNTLKVSKKQNKSKKWDINKLLYMDNITPADVYKRYNGLYEDKSIEEEEDDDEDIVADENPLLKFKKSDKAIKAIQSQKMSIDELAAKWSDLSLISDRLLVLPKLNENDDNDGETAIEGNNGPDDEELYGDFEDLEASENNEKDEKENGDSFPDFDKQEQEPEQEDEENDKSVEEQRKDNAAKKQKLKLQFDLEEGENFTEDDPNNEFDTWFELQKNKLSKQHEINQTILQTLSLEQRTNFEGFKPGTYLKIVFENVPCEFVNNFQSTIPIILGGLLPTEMKFGVMNSRIRRHRWHKKILKSNDPVIFSLGWRRFQTLPIYTTTDSRTRTRMLKYTPEHAYCQASFYGPLCNPNTPFMGVQFVDNENLSGSFRIALTGTVEEIDTQVEIVKKLKLVGYPSKIFKNTAFVKDMFSSMMEVAKFEGAQIKTVSGIRGEIKRALSKPEGEYRATFEDKIVMSDTIILRTWYPVKLKKFYNPVTSMLMADKNNWKGMRLQNQVRFEKGYGLPMQNDSAYKKIERVERQFAGVRVPRQVQQNLPFKSQVSAMKPAKKKTYLQKRAVVLGGEEKKARTFMQKVFTIAKEKDLKKKQKQQEYISNKQVKLAKEADAKKEKEKERKRKYFETAGKNSNNNNNGNDGGILKKRK</sequence>
<evidence type="ECO:0000256" key="8">
    <source>
        <dbReference type="ARBA" id="ARBA00023242"/>
    </source>
</evidence>
<evidence type="ECO:0000256" key="6">
    <source>
        <dbReference type="ARBA" id="ARBA00022840"/>
    </source>
</evidence>
<dbReference type="InterPro" id="IPR030387">
    <property type="entry name" value="G_Bms1/Tsr1_dom"/>
</dbReference>
<dbReference type="InterPro" id="IPR027417">
    <property type="entry name" value="P-loop_NTPase"/>
</dbReference>
<dbReference type="PANTHER" id="PTHR12858">
    <property type="entry name" value="RIBOSOME BIOGENESIS PROTEIN"/>
    <property type="match status" value="1"/>
</dbReference>
<dbReference type="OrthoDB" id="10260897at2759"/>
<keyword evidence="7" id="KW-0342">GTP-binding</keyword>
<dbReference type="PANTHER" id="PTHR12858:SF2">
    <property type="entry name" value="RIBOSOME BIOGENESIS PROTEIN BMS1 HOMOLOG"/>
    <property type="match status" value="1"/>
</dbReference>
<dbReference type="SUPFAM" id="SSF52540">
    <property type="entry name" value="P-loop containing nucleoside triphosphate hydrolases"/>
    <property type="match status" value="1"/>
</dbReference>
<dbReference type="FunFam" id="3.40.50.300:FF:000105">
    <property type="entry name" value="BMS1 ribosome biogenesis factor"/>
    <property type="match status" value="1"/>
</dbReference>
<evidence type="ECO:0000256" key="11">
    <source>
        <dbReference type="SAM" id="MobiDB-lite"/>
    </source>
</evidence>
<feature type="compositionally biased region" description="Polar residues" evidence="11">
    <location>
        <begin position="1"/>
        <end position="19"/>
    </location>
</feature>